<keyword evidence="4" id="KW-0539">Nucleus</keyword>
<evidence type="ECO:0000313" key="8">
    <source>
        <dbReference type="EMBL" id="CAA7028785.1"/>
    </source>
</evidence>
<organism evidence="8 9">
    <name type="scientific">Microthlaspi erraticum</name>
    <dbReference type="NCBI Taxonomy" id="1685480"/>
    <lineage>
        <taxon>Eukaryota</taxon>
        <taxon>Viridiplantae</taxon>
        <taxon>Streptophyta</taxon>
        <taxon>Embryophyta</taxon>
        <taxon>Tracheophyta</taxon>
        <taxon>Spermatophyta</taxon>
        <taxon>Magnoliopsida</taxon>
        <taxon>eudicotyledons</taxon>
        <taxon>Gunneridae</taxon>
        <taxon>Pentapetalae</taxon>
        <taxon>rosids</taxon>
        <taxon>malvids</taxon>
        <taxon>Brassicales</taxon>
        <taxon>Brassicaceae</taxon>
        <taxon>Coluteocarpeae</taxon>
        <taxon>Microthlaspi</taxon>
    </lineage>
</organism>
<dbReference type="GO" id="GO:0003729">
    <property type="term" value="F:mRNA binding"/>
    <property type="evidence" value="ECO:0007669"/>
    <property type="project" value="UniProtKB-ARBA"/>
</dbReference>
<dbReference type="GO" id="GO:0005634">
    <property type="term" value="C:nucleus"/>
    <property type="evidence" value="ECO:0007669"/>
    <property type="project" value="UniProtKB-SubCell"/>
</dbReference>
<dbReference type="FunFam" id="3.30.70.330:FF:000727">
    <property type="entry name" value="UBP1-associated protein 2A"/>
    <property type="match status" value="1"/>
</dbReference>
<feature type="domain" description="RRM" evidence="7">
    <location>
        <begin position="132"/>
        <end position="224"/>
    </location>
</feature>
<dbReference type="Pfam" id="PF00076">
    <property type="entry name" value="RRM_1"/>
    <property type="match status" value="2"/>
</dbReference>
<evidence type="ECO:0000256" key="5">
    <source>
        <dbReference type="PROSITE-ProRule" id="PRU00176"/>
    </source>
</evidence>
<dbReference type="Gene3D" id="3.30.70.330">
    <property type="match status" value="2"/>
</dbReference>
<name>A0A6D2IV08_9BRAS</name>
<feature type="compositionally biased region" description="Low complexity" evidence="6">
    <location>
        <begin position="12"/>
        <end position="27"/>
    </location>
</feature>
<feature type="compositionally biased region" description="Basic and acidic residues" evidence="6">
    <location>
        <begin position="28"/>
        <end position="60"/>
    </location>
</feature>
<feature type="domain" description="RRM" evidence="7">
    <location>
        <begin position="233"/>
        <end position="322"/>
    </location>
</feature>
<feature type="region of interest" description="Disordered" evidence="6">
    <location>
        <begin position="1"/>
        <end position="94"/>
    </location>
</feature>
<evidence type="ECO:0000313" key="9">
    <source>
        <dbReference type="Proteomes" id="UP000467841"/>
    </source>
</evidence>
<dbReference type="GO" id="GO:0009693">
    <property type="term" value="P:ethylene biosynthetic process"/>
    <property type="evidence" value="ECO:0007669"/>
    <property type="project" value="UniProtKB-ARBA"/>
</dbReference>
<protein>
    <recommendedName>
        <fullName evidence="7">RRM domain-containing protein</fullName>
    </recommendedName>
</protein>
<keyword evidence="9" id="KW-1185">Reference proteome</keyword>
<dbReference type="GO" id="GO:0010150">
    <property type="term" value="P:leaf senescence"/>
    <property type="evidence" value="ECO:0007669"/>
    <property type="project" value="UniProtKB-ARBA"/>
</dbReference>
<dbReference type="EMBL" id="CACVBM020001074">
    <property type="protein sequence ID" value="CAA7028785.1"/>
    <property type="molecule type" value="Genomic_DNA"/>
</dbReference>
<evidence type="ECO:0000256" key="1">
    <source>
        <dbReference type="ARBA" id="ARBA00004123"/>
    </source>
</evidence>
<accession>A0A6D2IV08</accession>
<dbReference type="SUPFAM" id="SSF54928">
    <property type="entry name" value="RNA-binding domain, RBD"/>
    <property type="match status" value="2"/>
</dbReference>
<dbReference type="FunFam" id="3.30.70.330:FF:000978">
    <property type="entry name" value="UBP1-associated protein 2A"/>
    <property type="match status" value="1"/>
</dbReference>
<dbReference type="PANTHER" id="PTHR10352">
    <property type="entry name" value="EUKARYOTIC TRANSLATION INITIATION FACTOR 3 SUBUNIT G"/>
    <property type="match status" value="1"/>
</dbReference>
<feature type="compositionally biased region" description="Basic residues" evidence="6">
    <location>
        <begin position="315"/>
        <end position="325"/>
    </location>
</feature>
<feature type="region of interest" description="Disordered" evidence="6">
    <location>
        <begin position="435"/>
        <end position="460"/>
    </location>
</feature>
<keyword evidence="2" id="KW-0677">Repeat</keyword>
<dbReference type="PROSITE" id="PS50102">
    <property type="entry name" value="RRM"/>
    <property type="match status" value="2"/>
</dbReference>
<evidence type="ECO:0000256" key="2">
    <source>
        <dbReference type="ARBA" id="ARBA00022737"/>
    </source>
</evidence>
<keyword evidence="3 5" id="KW-0694">RNA-binding</keyword>
<evidence type="ECO:0000256" key="6">
    <source>
        <dbReference type="SAM" id="MobiDB-lite"/>
    </source>
</evidence>
<sequence length="460" mass="49431">MAIKRKLESESNESSEPPQKQQQQQQQCKEEDPGIRNDDNQKPGDVKIERDGVEEVKGDVEVDTSGDQTEAATSSGSGNRGGEEEDDNEPIGDLLEPFTKDQLLVLLKEAAERHRDVADRIRIVADEDSVHRKIFVHGLGWDTKADALIEAFKQYGEIEDCKCVVDKVSGQSKGYGFILFKSRSGARKALKQPQKKIGTRMTACQLAAIGPVQGNPVAAAPVQQHFNPEHVQRKIYVSNVSAEIDPQKLLAFFSRFGEIEEGPLGLDKATGRPKGFALFVYRSPESAKKALEEPHKTFEGHILHCHKANDGPKPVKQHQNQHHQNSHSQNSRYQRNENTGYGAPGGHGHFIAGGNNQAAQGLNPAIGHALTALLASQGTGLGMNQAFGQALLGTLGTASQGNAAGMPGGYGAQANITPGVFPEYGFQVGFQGGYQTQQPGQGGAGRGQHGGGYGGPYMGQ</sequence>
<feature type="region of interest" description="Disordered" evidence="6">
    <location>
        <begin position="307"/>
        <end position="346"/>
    </location>
</feature>
<dbReference type="AlphaFoldDB" id="A0A6D2IV08"/>
<dbReference type="InterPro" id="IPR012677">
    <property type="entry name" value="Nucleotide-bd_a/b_plait_sf"/>
</dbReference>
<evidence type="ECO:0000259" key="7">
    <source>
        <dbReference type="PROSITE" id="PS50102"/>
    </source>
</evidence>
<dbReference type="Proteomes" id="UP000467841">
    <property type="component" value="Unassembled WGS sequence"/>
</dbReference>
<dbReference type="SMART" id="SM00360">
    <property type="entry name" value="RRM"/>
    <property type="match status" value="2"/>
</dbReference>
<evidence type="ECO:0000256" key="3">
    <source>
        <dbReference type="ARBA" id="ARBA00022884"/>
    </source>
</evidence>
<gene>
    <name evidence="8" type="ORF">MERR_LOCUS16020</name>
</gene>
<evidence type="ECO:0000256" key="4">
    <source>
        <dbReference type="ARBA" id="ARBA00023242"/>
    </source>
</evidence>
<comment type="subcellular location">
    <subcellularLocation>
        <location evidence="1">Nucleus</location>
    </subcellularLocation>
</comment>
<dbReference type="GO" id="GO:0006952">
    <property type="term" value="P:defense response"/>
    <property type="evidence" value="ECO:0007669"/>
    <property type="project" value="UniProtKB-ARBA"/>
</dbReference>
<dbReference type="OrthoDB" id="1875751at2759"/>
<dbReference type="InterPro" id="IPR000504">
    <property type="entry name" value="RRM_dom"/>
</dbReference>
<proteinExistence type="predicted"/>
<comment type="caution">
    <text evidence="8">The sequence shown here is derived from an EMBL/GenBank/DDBJ whole genome shotgun (WGS) entry which is preliminary data.</text>
</comment>
<dbReference type="InterPro" id="IPR035979">
    <property type="entry name" value="RBD_domain_sf"/>
</dbReference>
<reference evidence="8" key="1">
    <citation type="submission" date="2020-01" db="EMBL/GenBank/DDBJ databases">
        <authorList>
            <person name="Mishra B."/>
        </authorList>
    </citation>
    <scope>NUCLEOTIDE SEQUENCE [LARGE SCALE GENOMIC DNA]</scope>
</reference>
<feature type="compositionally biased region" description="Gly residues" evidence="6">
    <location>
        <begin position="440"/>
        <end position="460"/>
    </location>
</feature>